<keyword evidence="3" id="KW-1185">Reference proteome</keyword>
<accession>A0A388TJT4</accession>
<feature type="compositionally biased region" description="Polar residues" evidence="1">
    <location>
        <begin position="287"/>
        <end position="303"/>
    </location>
</feature>
<protein>
    <recommendedName>
        <fullName evidence="4">Phage tail fiber protein</fullName>
    </recommendedName>
</protein>
<feature type="compositionally biased region" description="Low complexity" evidence="1">
    <location>
        <begin position="231"/>
        <end position="246"/>
    </location>
</feature>
<feature type="region of interest" description="Disordered" evidence="1">
    <location>
        <begin position="227"/>
        <end position="247"/>
    </location>
</feature>
<sequence>MADNYGDQTKYKANPYNIDSEKKITASGVRTALGTKEDVANKQDTITDNSTHYPSSAAVYAHTSNKNNPHGVTAAQAGARPSTWTPTKADVGLGNTDNTSDAGKPISTATQAALNGINAALSAEATARASADTAINTALGGKEAGITAGTAAQYWRGDKTWQAMDDSHTHDGRYYTETEVNTSLAAKQALLPVGTILMYDGTGWQNNVTLVGWYKCDGTNGTPNLTDKFIRSGSSSGDTGGADSRSVSLTTANLPEHKHSITDKAHTHIQNSHTHSQQPHGHAQYPHNHTQNSHGHTASYSGTRVQLGQDNGEAYASYAPNNGFHTSTRSVTVDGSTATNQAATATNEKATATNIETAAVNQSANTGITETEFAGQSLPFTVNTVPAYYTVIYIKKMA</sequence>
<reference evidence="2 3" key="1">
    <citation type="journal article" date="2019" name="ISME J.">
        <title>Genome analyses of uncultured TG2/ZB3 bacteria in 'Margulisbacteria' specifically attached to ectosymbiotic spirochetes of protists in the termite gut.</title>
        <authorList>
            <person name="Utami Y.D."/>
            <person name="Kuwahara H."/>
            <person name="Igai K."/>
            <person name="Murakami T."/>
            <person name="Sugaya K."/>
            <person name="Morikawa T."/>
            <person name="Nagura Y."/>
            <person name="Yuki M."/>
            <person name="Deevong P."/>
            <person name="Inoue T."/>
            <person name="Kihara K."/>
            <person name="Lo N."/>
            <person name="Yamada A."/>
            <person name="Ohkuma M."/>
            <person name="Hongoh Y."/>
        </authorList>
    </citation>
    <scope>NUCLEOTIDE SEQUENCE [LARGE SCALE GENOMIC DNA]</scope>
    <source>
        <strain evidence="2">NkOx7-02</strain>
    </source>
</reference>
<feature type="compositionally biased region" description="Polar residues" evidence="1">
    <location>
        <begin position="268"/>
        <end position="279"/>
    </location>
</feature>
<evidence type="ECO:0008006" key="4">
    <source>
        <dbReference type="Google" id="ProtNLM"/>
    </source>
</evidence>
<evidence type="ECO:0000313" key="2">
    <source>
        <dbReference type="EMBL" id="GBR77083.1"/>
    </source>
</evidence>
<dbReference type="EMBL" id="BGZO01000100">
    <property type="protein sequence ID" value="GBR77083.1"/>
    <property type="molecule type" value="Genomic_DNA"/>
</dbReference>
<organism evidence="2 3">
    <name type="scientific">Candidatus Termititenax persephonae</name>
    <dbReference type="NCBI Taxonomy" id="2218525"/>
    <lineage>
        <taxon>Bacteria</taxon>
        <taxon>Bacillati</taxon>
        <taxon>Candidatus Margulisiibacteriota</taxon>
        <taxon>Candidatus Termititenacia</taxon>
        <taxon>Candidatus Termititenacales</taxon>
        <taxon>Candidatus Termititenacaceae</taxon>
        <taxon>Candidatus Termititenax</taxon>
    </lineage>
</organism>
<feature type="region of interest" description="Disordered" evidence="1">
    <location>
        <begin position="265"/>
        <end position="303"/>
    </location>
</feature>
<gene>
    <name evidence="2" type="ORF">NO2_1531</name>
</gene>
<evidence type="ECO:0000313" key="3">
    <source>
        <dbReference type="Proteomes" id="UP000275925"/>
    </source>
</evidence>
<name>A0A388TJT4_9BACT</name>
<evidence type="ECO:0000256" key="1">
    <source>
        <dbReference type="SAM" id="MobiDB-lite"/>
    </source>
</evidence>
<comment type="caution">
    <text evidence="2">The sequence shown here is derived from an EMBL/GenBank/DDBJ whole genome shotgun (WGS) entry which is preliminary data.</text>
</comment>
<dbReference type="Proteomes" id="UP000275925">
    <property type="component" value="Unassembled WGS sequence"/>
</dbReference>
<dbReference type="AlphaFoldDB" id="A0A388TJT4"/>
<proteinExistence type="predicted"/>